<evidence type="ECO:0000313" key="6">
    <source>
        <dbReference type="Proteomes" id="UP000593915"/>
    </source>
</evidence>
<dbReference type="SUPFAM" id="SSF52540">
    <property type="entry name" value="P-loop containing nucleoside triphosphate hydrolases"/>
    <property type="match status" value="2"/>
</dbReference>
<dbReference type="PROSITE" id="PS50893">
    <property type="entry name" value="ABC_TRANSPORTER_2"/>
    <property type="match status" value="1"/>
</dbReference>
<dbReference type="InterPro" id="IPR003439">
    <property type="entry name" value="ABC_transporter-like_ATP-bd"/>
</dbReference>
<organism evidence="5 6">
    <name type="scientific">Treponema pedis</name>
    <dbReference type="NCBI Taxonomy" id="409322"/>
    <lineage>
        <taxon>Bacteria</taxon>
        <taxon>Pseudomonadati</taxon>
        <taxon>Spirochaetota</taxon>
        <taxon>Spirochaetia</taxon>
        <taxon>Spirochaetales</taxon>
        <taxon>Treponemataceae</taxon>
        <taxon>Treponema</taxon>
    </lineage>
</organism>
<dbReference type="GO" id="GO:0016887">
    <property type="term" value="F:ATP hydrolysis activity"/>
    <property type="evidence" value="ECO:0007669"/>
    <property type="project" value="InterPro"/>
</dbReference>
<evidence type="ECO:0000259" key="4">
    <source>
        <dbReference type="PROSITE" id="PS50893"/>
    </source>
</evidence>
<proteinExistence type="predicted"/>
<dbReference type="CDD" id="cd03221">
    <property type="entry name" value="ABCF_EF-3"/>
    <property type="match status" value="2"/>
</dbReference>
<feature type="coiled-coil region" evidence="3">
    <location>
        <begin position="257"/>
        <end position="291"/>
    </location>
</feature>
<dbReference type="InterPro" id="IPR017871">
    <property type="entry name" value="ABC_transporter-like_CS"/>
</dbReference>
<dbReference type="EMBL" id="CP061839">
    <property type="protein sequence ID" value="QOW62217.1"/>
    <property type="molecule type" value="Genomic_DNA"/>
</dbReference>
<reference evidence="5 6" key="1">
    <citation type="submission" date="2020-09" db="EMBL/GenBank/DDBJ databases">
        <title>Characterization of Treponema spp. from bovine digital dermatitis in Korea.</title>
        <authorList>
            <person name="Espiritu H.M."/>
            <person name="Cho Y.I."/>
            <person name="Mamuad L."/>
        </authorList>
    </citation>
    <scope>NUCLEOTIDE SEQUENCE [LARGE SCALE GENOMIC DNA]</scope>
    <source>
        <strain evidence="5 6">KS1</strain>
    </source>
</reference>
<keyword evidence="1" id="KW-0547">Nucleotide-binding</keyword>
<dbReference type="Pfam" id="PF00005">
    <property type="entry name" value="ABC_tran"/>
    <property type="match status" value="2"/>
</dbReference>
<dbReference type="InterPro" id="IPR003593">
    <property type="entry name" value="AAA+_ATPase"/>
</dbReference>
<dbReference type="SMART" id="SM00382">
    <property type="entry name" value="AAA"/>
    <property type="match status" value="2"/>
</dbReference>
<protein>
    <submittedName>
        <fullName evidence="5">ABC-F type ribosomal protection protein</fullName>
    </submittedName>
</protein>
<gene>
    <name evidence="5" type="primary">abc-f</name>
    <name evidence="5" type="ORF">IFE08_11335</name>
</gene>
<dbReference type="Proteomes" id="UP000593915">
    <property type="component" value="Chromosome"/>
</dbReference>
<accession>A0A7S6WS63</accession>
<keyword evidence="3" id="KW-0175">Coiled coil</keyword>
<dbReference type="PANTHER" id="PTHR42855">
    <property type="entry name" value="ABC TRANSPORTER ATP-BINDING SUBUNIT"/>
    <property type="match status" value="1"/>
</dbReference>
<evidence type="ECO:0000256" key="3">
    <source>
        <dbReference type="SAM" id="Coils"/>
    </source>
</evidence>
<sequence>MMLIDIKNLTFAYEGQTEPVFENLTIQLNTDWKLGCIGRNGYGKTTFLHLLQNKLEYTGSIIAPVQFEYFPYSFTNTEEFCYKILQERFPDIEIKELEKELSLLDTESAVLYRSFSTLSAGERTKLLLAAMFVYENRFLLIDEPTNHLDMYGRKAVAEYLRRKSGFILVSHDRDFLNRTVNHILAIEKNNITVQIGNYDTWEENKIRRDNYEIEKNIRLRKEIKRLKEAARQRKGWADLKEKTKKGAEDKGFVSHRAAKLMNRAKNIEHNAEKAVTEKAKLLKNIERLEDIPMKPLIHHAKKLITAERLSVLYDGKKVFVPVDFTLCGGECLCINGKNGAGKSSILKLLTGEALEFIGSFNKASGLKISYLPQNFQFLSGSLFAFIEKYNIDTTVFLTTLHKLNFPPELFECNMQTYSSGQKKKVLLAKSICEKAHVYIWDEPLNYIDIISRIQIETMILKYKPALILVEHDIRFTEAVATDLLHLK</sequence>
<evidence type="ECO:0000313" key="5">
    <source>
        <dbReference type="EMBL" id="QOW62217.1"/>
    </source>
</evidence>
<evidence type="ECO:0000256" key="2">
    <source>
        <dbReference type="ARBA" id="ARBA00022840"/>
    </source>
</evidence>
<evidence type="ECO:0000256" key="1">
    <source>
        <dbReference type="ARBA" id="ARBA00022741"/>
    </source>
</evidence>
<dbReference type="GO" id="GO:0005524">
    <property type="term" value="F:ATP binding"/>
    <property type="evidence" value="ECO:0007669"/>
    <property type="project" value="UniProtKB-KW"/>
</dbReference>
<dbReference type="InterPro" id="IPR051309">
    <property type="entry name" value="ABCF_ATPase"/>
</dbReference>
<dbReference type="PANTHER" id="PTHR42855:SF2">
    <property type="entry name" value="DRUG RESISTANCE ABC TRANSPORTER,ATP-BINDING PROTEIN"/>
    <property type="match status" value="1"/>
</dbReference>
<dbReference type="AlphaFoldDB" id="A0A7S6WS63"/>
<keyword evidence="2" id="KW-0067">ATP-binding</keyword>
<dbReference type="NCBIfam" id="NF000355">
    <property type="entry name" value="ribo_prot_ABC_F"/>
    <property type="match status" value="1"/>
</dbReference>
<feature type="domain" description="ABC transporter" evidence="4">
    <location>
        <begin position="4"/>
        <end position="213"/>
    </location>
</feature>
<dbReference type="PROSITE" id="PS00211">
    <property type="entry name" value="ABC_TRANSPORTER_1"/>
    <property type="match status" value="2"/>
</dbReference>
<name>A0A7S6WS63_9SPIR</name>
<dbReference type="InterPro" id="IPR027417">
    <property type="entry name" value="P-loop_NTPase"/>
</dbReference>
<dbReference type="Gene3D" id="3.40.50.300">
    <property type="entry name" value="P-loop containing nucleotide triphosphate hydrolases"/>
    <property type="match status" value="2"/>
</dbReference>